<feature type="region of interest" description="Disordered" evidence="1">
    <location>
        <begin position="108"/>
        <end position="145"/>
    </location>
</feature>
<dbReference type="GeneID" id="40313186"/>
<dbReference type="KEGG" id="bbes:BESB_082600"/>
<proteinExistence type="predicted"/>
<dbReference type="RefSeq" id="XP_029217070.1">
    <property type="nucleotide sequence ID" value="XM_029366610.1"/>
</dbReference>
<evidence type="ECO:0000313" key="3">
    <source>
        <dbReference type="Proteomes" id="UP000224006"/>
    </source>
</evidence>
<feature type="compositionally biased region" description="Low complexity" evidence="1">
    <location>
        <begin position="109"/>
        <end position="123"/>
    </location>
</feature>
<evidence type="ECO:0000313" key="2">
    <source>
        <dbReference type="EMBL" id="PFH33061.1"/>
    </source>
</evidence>
<dbReference type="VEuPathDB" id="ToxoDB:BESB_082600"/>
<sequence>MESCTWARMKVMIITILAFGGLPLEFGASASYTNRQSAFSASAWSGFPPSGASLIPGVAAPRDRLPISVLPLIARHSVAEQKTPSDGIWPRIDMMDALQNNRPLAMHTGASSSGGWSHGAPAATSYGPSRPVALQTGTHRGIPGELSRTNETLLAGEALPDVLDVHLLHPQGGHGAKIVVPVMLPIVPSFQRAGKNQYTLASVGLSPDEDEAVSLLQGLDVSEETFRNVQPLTSLRTKTLHQELSNASGGISFNDFDTKKFLADVKELVDGDAALSKAMKKAATMADEEIRNYCELRDLKCTTMREFARDLPEIVEEWPFSKIVESFLSHVEQIEALASHTTMTGLRPQTDSDSHGGQMAMHAGQLQEAGYPLQVVSAVISPVTTFLWALEEDLKGSLDSLDTALALGATDATLPWSPAHFDAMSDNARTDECIMTEKATPAMLAKCKTFVLEIPISPCGRDELPRDNEDNGGPPSSVLLWGFELSCRSHLACAQNLDQQRPDLLDGVYKLVELGPGAAPVYVKDFPDGSGWTVGDRRVERLYLTHSLPGSRGTTDESSWAAIVPNDPHIEDLNGKPYPFAYIATDDLPSSSHVAVGSDGSTESNGGVLQRYNLPSQLMRWRLVPSGLPDQGIRFFPALVKAVLCTMFADPPDLLR</sequence>
<evidence type="ECO:0000256" key="1">
    <source>
        <dbReference type="SAM" id="MobiDB-lite"/>
    </source>
</evidence>
<comment type="caution">
    <text evidence="2">The sequence shown here is derived from an EMBL/GenBank/DDBJ whole genome shotgun (WGS) entry which is preliminary data.</text>
</comment>
<dbReference type="EMBL" id="NWUJ01000009">
    <property type="protein sequence ID" value="PFH33061.1"/>
    <property type="molecule type" value="Genomic_DNA"/>
</dbReference>
<dbReference type="AlphaFoldDB" id="A0A2A9M9R6"/>
<protein>
    <submittedName>
        <fullName evidence="2">Uncharacterized protein</fullName>
    </submittedName>
</protein>
<dbReference type="Proteomes" id="UP000224006">
    <property type="component" value="Chromosome VIII"/>
</dbReference>
<dbReference type="OrthoDB" id="10284125at2759"/>
<accession>A0A2A9M9R6</accession>
<gene>
    <name evidence="2" type="ORF">BESB_082600</name>
</gene>
<reference evidence="2 3" key="1">
    <citation type="submission" date="2017-09" db="EMBL/GenBank/DDBJ databases">
        <title>Genome sequencing of Besnoitia besnoiti strain Bb-Ger1.</title>
        <authorList>
            <person name="Schares G."/>
            <person name="Venepally P."/>
            <person name="Lorenzi H.A."/>
        </authorList>
    </citation>
    <scope>NUCLEOTIDE SEQUENCE [LARGE SCALE GENOMIC DNA]</scope>
    <source>
        <strain evidence="2 3">Bb-Ger1</strain>
    </source>
</reference>
<name>A0A2A9M9R6_BESBE</name>
<organism evidence="2 3">
    <name type="scientific">Besnoitia besnoiti</name>
    <name type="common">Apicomplexan protozoan</name>
    <dbReference type="NCBI Taxonomy" id="94643"/>
    <lineage>
        <taxon>Eukaryota</taxon>
        <taxon>Sar</taxon>
        <taxon>Alveolata</taxon>
        <taxon>Apicomplexa</taxon>
        <taxon>Conoidasida</taxon>
        <taxon>Coccidia</taxon>
        <taxon>Eucoccidiorida</taxon>
        <taxon>Eimeriorina</taxon>
        <taxon>Sarcocystidae</taxon>
        <taxon>Besnoitia</taxon>
    </lineage>
</organism>
<keyword evidence="3" id="KW-1185">Reference proteome</keyword>